<evidence type="ECO:0000256" key="1">
    <source>
        <dbReference type="SAM" id="MobiDB-lite"/>
    </source>
</evidence>
<sequence length="72" mass="7675">MATKITAPSTVTGDSTFGPVTLSFTDGVAEVDAVSDGLRNYLEKTGYTVEKPRPARRRTAKPVDEDGETNAD</sequence>
<feature type="region of interest" description="Disordered" evidence="1">
    <location>
        <begin position="45"/>
        <end position="72"/>
    </location>
</feature>
<dbReference type="EMBL" id="FXZE01000003">
    <property type="protein sequence ID" value="SMX76749.1"/>
    <property type="molecule type" value="Genomic_DNA"/>
</dbReference>
<keyword evidence="3" id="KW-1185">Reference proteome</keyword>
<name>A0A2H1ING5_9MICO</name>
<dbReference type="RefSeq" id="WP_101642302.1">
    <property type="nucleotide sequence ID" value="NZ_FXZE01000003.1"/>
</dbReference>
<gene>
    <name evidence="2" type="ORF">BANT10_01129</name>
</gene>
<protein>
    <submittedName>
        <fullName evidence="2">Uncharacterized protein</fullName>
    </submittedName>
</protein>
<accession>A0A2H1ING5</accession>
<evidence type="ECO:0000313" key="3">
    <source>
        <dbReference type="Proteomes" id="UP000234342"/>
    </source>
</evidence>
<evidence type="ECO:0000313" key="2">
    <source>
        <dbReference type="EMBL" id="SMX76749.1"/>
    </source>
</evidence>
<proteinExistence type="predicted"/>
<dbReference type="Proteomes" id="UP000234342">
    <property type="component" value="Unassembled WGS sequence"/>
</dbReference>
<dbReference type="AlphaFoldDB" id="A0A2H1ING5"/>
<organism evidence="2 3">
    <name type="scientific">Brevibacterium antiquum</name>
    <dbReference type="NCBI Taxonomy" id="234835"/>
    <lineage>
        <taxon>Bacteria</taxon>
        <taxon>Bacillati</taxon>
        <taxon>Actinomycetota</taxon>
        <taxon>Actinomycetes</taxon>
        <taxon>Micrococcales</taxon>
        <taxon>Brevibacteriaceae</taxon>
        <taxon>Brevibacterium</taxon>
    </lineage>
</organism>
<reference evidence="3" key="1">
    <citation type="submission" date="2017-03" db="EMBL/GenBank/DDBJ databases">
        <authorList>
            <person name="Monnet C."/>
        </authorList>
    </citation>
    <scope>NUCLEOTIDE SEQUENCE [LARGE SCALE GENOMIC DNA]</scope>
    <source>
        <strain evidence="3">P10</strain>
    </source>
</reference>